<dbReference type="GeneID" id="94845685"/>
<dbReference type="RefSeq" id="XP_068350303.1">
    <property type="nucleotide sequence ID" value="XM_068510981.1"/>
</dbReference>
<evidence type="ECO:0000313" key="2">
    <source>
        <dbReference type="Proteomes" id="UP000179807"/>
    </source>
</evidence>
<keyword evidence="2" id="KW-1185">Reference proteome</keyword>
<dbReference type="Proteomes" id="UP000179807">
    <property type="component" value="Unassembled WGS sequence"/>
</dbReference>
<reference evidence="1" key="1">
    <citation type="submission" date="2016-10" db="EMBL/GenBank/DDBJ databases">
        <authorList>
            <person name="Benchimol M."/>
            <person name="Almeida L.G."/>
            <person name="Vasconcelos A.T."/>
            <person name="Perreira-Neves A."/>
            <person name="Rosa I.A."/>
            <person name="Tasca T."/>
            <person name="Bogo M.R."/>
            <person name="de Souza W."/>
        </authorList>
    </citation>
    <scope>NUCLEOTIDE SEQUENCE [LARGE SCALE GENOMIC DNA]</scope>
    <source>
        <strain evidence="1">K</strain>
    </source>
</reference>
<name>A0A1J4JD89_9EUKA</name>
<accession>A0A1J4JD89</accession>
<evidence type="ECO:0000313" key="1">
    <source>
        <dbReference type="EMBL" id="OHS97166.1"/>
    </source>
</evidence>
<dbReference type="VEuPathDB" id="TrichDB:TRFO_36695"/>
<organism evidence="1 2">
    <name type="scientific">Tritrichomonas foetus</name>
    <dbReference type="NCBI Taxonomy" id="1144522"/>
    <lineage>
        <taxon>Eukaryota</taxon>
        <taxon>Metamonada</taxon>
        <taxon>Parabasalia</taxon>
        <taxon>Tritrichomonadida</taxon>
        <taxon>Tritrichomonadidae</taxon>
        <taxon>Tritrichomonas</taxon>
    </lineage>
</organism>
<gene>
    <name evidence="1" type="ORF">TRFO_36695</name>
</gene>
<comment type="caution">
    <text evidence="1">The sequence shown here is derived from an EMBL/GenBank/DDBJ whole genome shotgun (WGS) entry which is preliminary data.</text>
</comment>
<protein>
    <submittedName>
        <fullName evidence="1">Uncharacterized protein</fullName>
    </submittedName>
</protein>
<sequence>MTTCVNLAQKYFYTGFTAFQKAMEAQKNNDRQKAMNHFKDAIKNINLAMRQPQQHSTNLEVCRKILNYSQYMMNQASQNLRESSFLHLNQAKPNLSMPNILNTSEHFELHHKPETIRPNNFTQTAPLFSNDLIVNYRVSDENHSRKFLHLGNDEVVPQYMMGKAMIFFNNGNKAFSAYFAETDRKKKTELLQKVIKLFSFALNETENPLPGDKRKEAEAILNMAREEECMYPIGFYS</sequence>
<dbReference type="AlphaFoldDB" id="A0A1J4JD89"/>
<dbReference type="EMBL" id="MLAK01001133">
    <property type="protein sequence ID" value="OHS97166.1"/>
    <property type="molecule type" value="Genomic_DNA"/>
</dbReference>
<proteinExistence type="predicted"/>